<dbReference type="AlphaFoldDB" id="A0A2V1GZ95"/>
<evidence type="ECO:0008006" key="4">
    <source>
        <dbReference type="Google" id="ProtNLM"/>
    </source>
</evidence>
<dbReference type="Proteomes" id="UP000244906">
    <property type="component" value="Unassembled WGS sequence"/>
</dbReference>
<reference evidence="2 3" key="1">
    <citation type="submission" date="2018-04" db="EMBL/GenBank/DDBJ databases">
        <title>Thalassorhabdus spongiae gen. nov., sp. nov., isolated from a marine sponge in South-West Iceland.</title>
        <authorList>
            <person name="Knobloch S."/>
            <person name="Daussin A."/>
            <person name="Johannsson R."/>
            <person name="Marteinsson V.T."/>
        </authorList>
    </citation>
    <scope>NUCLEOTIDE SEQUENCE [LARGE SCALE GENOMIC DNA]</scope>
    <source>
        <strain evidence="2 3">Hp12</strain>
    </source>
</reference>
<organism evidence="2 3">
    <name type="scientific">Pelagibaculum spongiae</name>
    <dbReference type="NCBI Taxonomy" id="2080658"/>
    <lineage>
        <taxon>Bacteria</taxon>
        <taxon>Pseudomonadati</taxon>
        <taxon>Pseudomonadota</taxon>
        <taxon>Gammaproteobacteria</taxon>
        <taxon>Oceanospirillales</taxon>
        <taxon>Pelagibaculum</taxon>
    </lineage>
</organism>
<gene>
    <name evidence="2" type="ORF">DC094_00060</name>
</gene>
<comment type="caution">
    <text evidence="2">The sequence shown here is derived from an EMBL/GenBank/DDBJ whole genome shotgun (WGS) entry which is preliminary data.</text>
</comment>
<dbReference type="RefSeq" id="WP_116685072.1">
    <property type="nucleotide sequence ID" value="NZ_CAWNYD010000001.1"/>
</dbReference>
<sequence length="387" mass="42889">MKQKLCKLSLAVLLATALPASAYELNGFASLVASKTNNQKYTFDDISNDLNTDQDTALGLQFGFDLTNKSSATIQLVARGDDNFDVRTEWAFLAHRFNDNLTLKGGRLKLPIFLISDYRDVGYAYPWIRPPSSIYDTFVVPFANFNGLDLVYRMPVGSMDLSLQAFGGSEEFTGTTGTTPIRLKTEKLYGSSINLSGDIFQLRANVGRLEGPLKDDAGRQVPVLEADVKTDFFGVALSIDTGSWLWMSEYVQLDHKPGDGRIFDTSNNTYENISSLYEDFEGWYATLGYRITNNTMLHYTHSAYSSDDVAGTTASGIKFPIGFEGRNRTLGLRQELDNGVALKMEAEYAEAVNNKSAFFTDSNNDTLLPNSGDVNVWIYSIGLDLTF</sequence>
<keyword evidence="3" id="KW-1185">Reference proteome</keyword>
<proteinExistence type="predicted"/>
<keyword evidence="1" id="KW-0732">Signal</keyword>
<dbReference type="EMBL" id="QDDL01000001">
    <property type="protein sequence ID" value="PVZ71483.1"/>
    <property type="molecule type" value="Genomic_DNA"/>
</dbReference>
<name>A0A2V1GZ95_9GAMM</name>
<dbReference type="OrthoDB" id="197869at2"/>
<feature type="chain" id="PRO_5015992774" description="Porin domain-containing protein" evidence="1">
    <location>
        <begin position="23"/>
        <end position="387"/>
    </location>
</feature>
<dbReference type="SUPFAM" id="SSF56935">
    <property type="entry name" value="Porins"/>
    <property type="match status" value="1"/>
</dbReference>
<feature type="signal peptide" evidence="1">
    <location>
        <begin position="1"/>
        <end position="22"/>
    </location>
</feature>
<accession>A0A2V1GZ95</accession>
<evidence type="ECO:0000313" key="3">
    <source>
        <dbReference type="Proteomes" id="UP000244906"/>
    </source>
</evidence>
<protein>
    <recommendedName>
        <fullName evidence="4">Porin domain-containing protein</fullName>
    </recommendedName>
</protein>
<evidence type="ECO:0000313" key="2">
    <source>
        <dbReference type="EMBL" id="PVZ71483.1"/>
    </source>
</evidence>
<evidence type="ECO:0000256" key="1">
    <source>
        <dbReference type="SAM" id="SignalP"/>
    </source>
</evidence>